<dbReference type="Gene3D" id="1.10.260.40">
    <property type="entry name" value="lambda repressor-like DNA-binding domains"/>
    <property type="match status" value="1"/>
</dbReference>
<dbReference type="GO" id="GO:0003677">
    <property type="term" value="F:DNA binding"/>
    <property type="evidence" value="ECO:0007669"/>
    <property type="project" value="InterPro"/>
</dbReference>
<organism evidence="1 2">
    <name type="scientific">Candidatus Roizmanbacteria bacterium CG09_land_8_20_14_0_10_41_9</name>
    <dbReference type="NCBI Taxonomy" id="1974850"/>
    <lineage>
        <taxon>Bacteria</taxon>
        <taxon>Candidatus Roizmaniibacteriota</taxon>
    </lineage>
</organism>
<sequence>MLKKERERKGIILPDIEKQIRIREKFLRAVEENDWNFFSSKVYVAGVIRNYAIFLGMDPKKILAFFRRDYEKTEEVRFK</sequence>
<dbReference type="InterPro" id="IPR010982">
    <property type="entry name" value="Lambda_DNA-bd_dom_sf"/>
</dbReference>
<name>A0A2H0WSF8_9BACT</name>
<evidence type="ECO:0000313" key="1">
    <source>
        <dbReference type="EMBL" id="PIS15594.1"/>
    </source>
</evidence>
<accession>A0A2H0WSF8</accession>
<reference evidence="2" key="1">
    <citation type="submission" date="2017-09" db="EMBL/GenBank/DDBJ databases">
        <title>Depth-based differentiation of microbial function through sediment-hosted aquifers and enrichment of novel symbionts in the deep terrestrial subsurface.</title>
        <authorList>
            <person name="Probst A.J."/>
            <person name="Ladd B."/>
            <person name="Jarett J.K."/>
            <person name="Geller-Mcgrath D.E."/>
            <person name="Sieber C.M.K."/>
            <person name="Emerson J.B."/>
            <person name="Anantharaman K."/>
            <person name="Thomas B.C."/>
            <person name="Malmstrom R."/>
            <person name="Stieglmeier M."/>
            <person name="Klingl A."/>
            <person name="Woyke T."/>
            <person name="Ryan C.M."/>
            <person name="Banfield J.F."/>
        </authorList>
    </citation>
    <scope>NUCLEOTIDE SEQUENCE [LARGE SCALE GENOMIC DNA]</scope>
</reference>
<gene>
    <name evidence="1" type="ORF">COT62_02880</name>
</gene>
<dbReference type="EMBL" id="PEZG01000060">
    <property type="protein sequence ID" value="PIS15594.1"/>
    <property type="molecule type" value="Genomic_DNA"/>
</dbReference>
<evidence type="ECO:0000313" key="2">
    <source>
        <dbReference type="Proteomes" id="UP000231198"/>
    </source>
</evidence>
<protein>
    <submittedName>
        <fullName evidence="1">Uncharacterized protein</fullName>
    </submittedName>
</protein>
<comment type="caution">
    <text evidence="1">The sequence shown here is derived from an EMBL/GenBank/DDBJ whole genome shotgun (WGS) entry which is preliminary data.</text>
</comment>
<dbReference type="AlphaFoldDB" id="A0A2H0WSF8"/>
<proteinExistence type="predicted"/>
<dbReference type="Pfam" id="PF13413">
    <property type="entry name" value="HTH_25"/>
    <property type="match status" value="1"/>
</dbReference>
<dbReference type="PANTHER" id="PTHR34475:SF1">
    <property type="entry name" value="CYTOSKELETON PROTEIN RODZ"/>
    <property type="match status" value="1"/>
</dbReference>
<dbReference type="InterPro" id="IPR050400">
    <property type="entry name" value="Bact_Cytoskel_RodZ"/>
</dbReference>
<dbReference type="Proteomes" id="UP000231198">
    <property type="component" value="Unassembled WGS sequence"/>
</dbReference>
<dbReference type="PANTHER" id="PTHR34475">
    <property type="match status" value="1"/>
</dbReference>
<feature type="non-terminal residue" evidence="1">
    <location>
        <position position="79"/>
    </location>
</feature>